<gene>
    <name evidence="2" type="ORF">KUTeg_006176</name>
</gene>
<accession>A0ABQ9FFQ2</accession>
<feature type="transmembrane region" description="Helical" evidence="1">
    <location>
        <begin position="189"/>
        <end position="208"/>
    </location>
</feature>
<comment type="caution">
    <text evidence="2">The sequence shown here is derived from an EMBL/GenBank/DDBJ whole genome shotgun (WGS) entry which is preliminary data.</text>
</comment>
<evidence type="ECO:0000313" key="3">
    <source>
        <dbReference type="Proteomes" id="UP001217089"/>
    </source>
</evidence>
<dbReference type="Proteomes" id="UP001217089">
    <property type="component" value="Unassembled WGS sequence"/>
</dbReference>
<keyword evidence="1" id="KW-1133">Transmembrane helix</keyword>
<proteinExistence type="predicted"/>
<keyword evidence="1" id="KW-0472">Membrane</keyword>
<keyword evidence="3" id="KW-1185">Reference proteome</keyword>
<sequence length="279" mass="31663">MSLYGCIVNQSANKEIRLCSGSDAEIDFGESKAIHPIFTQWFFTSVTNETTRIAKFLSTPPSSLPSIKIEKTEGSKEISICDVPFYKGYPEVHIVFKDDTGKIHDRIQVTENIPVYQCCFDGLATMCMDRTKPLCTTIISGENTFKQGECQECFVITALSWVFLLFQIYFVHVILNWKGRGGCKYRRAVFIAFGIGSTLPMFLPSMFLKLHTYRARGLILPTAFFSNNRESKQIILLLDEDKVFGEHKKELLANQRVESTQANIVHSEQQNVSNLEQNS</sequence>
<name>A0ABQ9FFQ2_TEGGR</name>
<reference evidence="2 3" key="1">
    <citation type="submission" date="2022-12" db="EMBL/GenBank/DDBJ databases">
        <title>Chromosome-level genome of Tegillarca granosa.</title>
        <authorList>
            <person name="Kim J."/>
        </authorList>
    </citation>
    <scope>NUCLEOTIDE SEQUENCE [LARGE SCALE GENOMIC DNA]</scope>
    <source>
        <strain evidence="2">Teg-2019</strain>
        <tissue evidence="2">Adductor muscle</tissue>
    </source>
</reference>
<feature type="transmembrane region" description="Helical" evidence="1">
    <location>
        <begin position="154"/>
        <end position="177"/>
    </location>
</feature>
<dbReference type="EMBL" id="JARBDR010000328">
    <property type="protein sequence ID" value="KAJ8316162.1"/>
    <property type="molecule type" value="Genomic_DNA"/>
</dbReference>
<organism evidence="2 3">
    <name type="scientific">Tegillarca granosa</name>
    <name type="common">Malaysian cockle</name>
    <name type="synonym">Anadara granosa</name>
    <dbReference type="NCBI Taxonomy" id="220873"/>
    <lineage>
        <taxon>Eukaryota</taxon>
        <taxon>Metazoa</taxon>
        <taxon>Spiralia</taxon>
        <taxon>Lophotrochozoa</taxon>
        <taxon>Mollusca</taxon>
        <taxon>Bivalvia</taxon>
        <taxon>Autobranchia</taxon>
        <taxon>Pteriomorphia</taxon>
        <taxon>Arcoida</taxon>
        <taxon>Arcoidea</taxon>
        <taxon>Arcidae</taxon>
        <taxon>Tegillarca</taxon>
    </lineage>
</organism>
<protein>
    <submittedName>
        <fullName evidence="2">Uncharacterized protein</fullName>
    </submittedName>
</protein>
<evidence type="ECO:0000256" key="1">
    <source>
        <dbReference type="SAM" id="Phobius"/>
    </source>
</evidence>
<keyword evidence="1" id="KW-0812">Transmembrane</keyword>
<evidence type="ECO:0000313" key="2">
    <source>
        <dbReference type="EMBL" id="KAJ8316162.1"/>
    </source>
</evidence>